<evidence type="ECO:0000256" key="4">
    <source>
        <dbReference type="ARBA" id="ARBA00012437"/>
    </source>
</evidence>
<evidence type="ECO:0000256" key="6">
    <source>
        <dbReference type="ARBA" id="ARBA00022729"/>
    </source>
</evidence>
<dbReference type="Gene3D" id="2.60.120.260">
    <property type="entry name" value="Galactose-binding domain-like"/>
    <property type="match status" value="1"/>
</dbReference>
<keyword evidence="11" id="KW-1185">Reference proteome</keyword>
<evidence type="ECO:0000313" key="11">
    <source>
        <dbReference type="Proteomes" id="UP000822688"/>
    </source>
</evidence>
<comment type="caution">
    <text evidence="10">The sequence shown here is derived from an EMBL/GenBank/DDBJ whole genome shotgun (WGS) entry which is preliminary data.</text>
</comment>
<dbReference type="Pfam" id="PF14683">
    <property type="entry name" value="CBM-like"/>
    <property type="match status" value="1"/>
</dbReference>
<dbReference type="PANTHER" id="PTHR32018">
    <property type="entry name" value="RHAMNOGALACTURONATE LYASE FAMILY PROTEIN"/>
    <property type="match status" value="1"/>
</dbReference>
<dbReference type="CDD" id="cd10317">
    <property type="entry name" value="RGL4_C"/>
    <property type="match status" value="1"/>
</dbReference>
<evidence type="ECO:0000256" key="1">
    <source>
        <dbReference type="ARBA" id="ARBA00001324"/>
    </source>
</evidence>
<dbReference type="InterPro" id="IPR051850">
    <property type="entry name" value="Polysacch_Lyase_4"/>
</dbReference>
<keyword evidence="6" id="KW-0732">Signal</keyword>
<dbReference type="EMBL" id="CM026421">
    <property type="protein sequence ID" value="KAG0589794.1"/>
    <property type="molecule type" value="Genomic_DNA"/>
</dbReference>
<evidence type="ECO:0000256" key="2">
    <source>
        <dbReference type="ARBA" id="ARBA00004613"/>
    </source>
</evidence>
<gene>
    <name evidence="10" type="ORF">KC19_1G048400</name>
</gene>
<dbReference type="GO" id="GO:0005576">
    <property type="term" value="C:extracellular region"/>
    <property type="evidence" value="ECO:0007669"/>
    <property type="project" value="UniProtKB-SubCell"/>
</dbReference>
<protein>
    <recommendedName>
        <fullName evidence="4">rhamnogalacturonan endolyase</fullName>
        <ecNumber evidence="4">4.2.2.23</ecNumber>
    </recommendedName>
</protein>
<dbReference type="CDD" id="cd10320">
    <property type="entry name" value="RGL4_N"/>
    <property type="match status" value="1"/>
</dbReference>
<evidence type="ECO:0000256" key="5">
    <source>
        <dbReference type="ARBA" id="ARBA00022525"/>
    </source>
</evidence>
<evidence type="ECO:0000256" key="7">
    <source>
        <dbReference type="ARBA" id="ARBA00023239"/>
    </source>
</evidence>
<dbReference type="SUPFAM" id="SSF49452">
    <property type="entry name" value="Starch-binding domain-like"/>
    <property type="match status" value="1"/>
</dbReference>
<evidence type="ECO:0000259" key="8">
    <source>
        <dbReference type="Pfam" id="PF14683"/>
    </source>
</evidence>
<dbReference type="GO" id="GO:0005975">
    <property type="term" value="P:carbohydrate metabolic process"/>
    <property type="evidence" value="ECO:0007669"/>
    <property type="project" value="InterPro"/>
</dbReference>
<dbReference type="InterPro" id="IPR029413">
    <property type="entry name" value="RG-lyase_II"/>
</dbReference>
<proteinExistence type="inferred from homology"/>
<dbReference type="SUPFAM" id="SSF74650">
    <property type="entry name" value="Galactose mutarotase-like"/>
    <property type="match status" value="1"/>
</dbReference>
<accession>A0A8T0J1H9</accession>
<keyword evidence="7" id="KW-0456">Lyase</keyword>
<dbReference type="AlphaFoldDB" id="A0A8T0J1H9"/>
<dbReference type="Pfam" id="PF14686">
    <property type="entry name" value="fn3_3"/>
    <property type="match status" value="1"/>
</dbReference>
<dbReference type="InterPro" id="IPR013784">
    <property type="entry name" value="Carb-bd-like_fold"/>
</dbReference>
<dbReference type="GO" id="GO:0030246">
    <property type="term" value="F:carbohydrate binding"/>
    <property type="evidence" value="ECO:0007669"/>
    <property type="project" value="InterPro"/>
</dbReference>
<comment type="similarity">
    <text evidence="3">Belongs to the polysaccharide lyase 4 family.</text>
</comment>
<dbReference type="InterPro" id="IPR011013">
    <property type="entry name" value="Gal_mutarotase_sf_dom"/>
</dbReference>
<dbReference type="SUPFAM" id="SSF49785">
    <property type="entry name" value="Galactose-binding domain-like"/>
    <property type="match status" value="1"/>
</dbReference>
<organism evidence="10 11">
    <name type="scientific">Ceratodon purpureus</name>
    <name type="common">Fire moss</name>
    <name type="synonym">Dicranum purpureum</name>
    <dbReference type="NCBI Taxonomy" id="3225"/>
    <lineage>
        <taxon>Eukaryota</taxon>
        <taxon>Viridiplantae</taxon>
        <taxon>Streptophyta</taxon>
        <taxon>Embryophyta</taxon>
        <taxon>Bryophyta</taxon>
        <taxon>Bryophytina</taxon>
        <taxon>Bryopsida</taxon>
        <taxon>Dicranidae</taxon>
        <taxon>Pseudoditrichales</taxon>
        <taxon>Ditrichaceae</taxon>
        <taxon>Ceratodon</taxon>
    </lineage>
</organism>
<dbReference type="Gene3D" id="2.70.98.10">
    <property type="match status" value="1"/>
</dbReference>
<evidence type="ECO:0000256" key="3">
    <source>
        <dbReference type="ARBA" id="ARBA00010418"/>
    </source>
</evidence>
<dbReference type="InterPro" id="IPR010325">
    <property type="entry name" value="Rhamnogal_lyase"/>
</dbReference>
<feature type="domain" description="Rhamnogalacturonan lyase" evidence="8">
    <location>
        <begin position="462"/>
        <end position="650"/>
    </location>
</feature>
<dbReference type="InterPro" id="IPR014718">
    <property type="entry name" value="GH-type_carb-bd"/>
</dbReference>
<comment type="catalytic activity">
    <reaction evidence="1">
        <text>Endotype eliminative cleavage of L-alpha-rhamnopyranosyl-(1-&gt;4)-alpha-D-galactopyranosyluronic acid bonds of rhamnogalacturonan I domains in ramified hairy regions of pectin leaving L-rhamnopyranose at the reducing end and 4-deoxy-4,5-unsaturated D-galactopyranosyluronic acid at the non-reducing end.</text>
        <dbReference type="EC" id="4.2.2.23"/>
    </reaction>
</comment>
<dbReference type="InterPro" id="IPR008979">
    <property type="entry name" value="Galactose-bd-like_sf"/>
</dbReference>
<name>A0A8T0J1H9_CERPU</name>
<comment type="subcellular location">
    <subcellularLocation>
        <location evidence="2">Secreted</location>
    </subcellularLocation>
</comment>
<dbReference type="InterPro" id="IPR029411">
    <property type="entry name" value="RG-lyase_III"/>
</dbReference>
<evidence type="ECO:0000313" key="10">
    <source>
        <dbReference type="EMBL" id="KAG0589794.1"/>
    </source>
</evidence>
<dbReference type="Gene3D" id="2.60.40.1120">
    <property type="entry name" value="Carboxypeptidase-like, regulatory domain"/>
    <property type="match status" value="1"/>
</dbReference>
<evidence type="ECO:0000259" key="9">
    <source>
        <dbReference type="Pfam" id="PF14686"/>
    </source>
</evidence>
<dbReference type="CDD" id="cd10316">
    <property type="entry name" value="RGL4_M"/>
    <property type="match status" value="1"/>
</dbReference>
<sequence>MMQELKDDQLLHSADEAQFTSRRIGTDISLNEPPDYVVMNNGIVQVTISKPGGIVTGVKYGGIDNLLEYNNTETNRGYWDMNWSQNGGKDNFYVVSGTSFNVVYKDADRVEVSFVRLYDPKSGSGVPLNIDKRFVLLRGSSGFYSYGIYERLSGWPAFNLNQTRITFKLSNDKFHYMAIADDRQRLMPRPEDLMPDRSQQLAYPEAHLLTNPIEPDFTGEVDDKYQYSMENKELKVHGWVSADPMVGFWIISPSAEFRNGGPMKQNLTSHVGPTCLSMFHSAHYAGIELCPGFEEGEAWKKVFGPVFIYLNSAPTGTPYPTLWQNAQAQAKTERKAWPYSWPASADFPKAGQRSSVCGRLLVSDLFQAPYTWAGKCAFLGLATPGETGSWQTESKGYQFWTQADANGNFCIKNVRAGKYDLYGWVPGVVGDYKFKNGPINIQPGVMISLGEINYSSPRDGPTVWEIGVPDRTANGFFVPDPNPKYVNKLYLNSSQKWRQYGLWERYTDLYPTNDLVYTVGQSDWRTDWFFAHLNRVMPDGSYAATTWEVRFGLTEVSTGSPYKLRIATASANGASIQLFVNKLDPTKPVFDTMQYGRDNAVARHGIHGLYKLWTIDINPKLLQVGQNSLFLTQRKATGPFTAVLYDYLRLEAPAKVAVSHSKM</sequence>
<feature type="domain" description="Rhamnogalacturonan lyase" evidence="9">
    <location>
        <begin position="377"/>
        <end position="444"/>
    </location>
</feature>
<dbReference type="PANTHER" id="PTHR32018:SF1">
    <property type="entry name" value="RHAMNOGALACTURONAN ENDOLYASE"/>
    <property type="match status" value="1"/>
</dbReference>
<dbReference type="GO" id="GO:0102210">
    <property type="term" value="F:rhamnogalacturonan endolyase activity"/>
    <property type="evidence" value="ECO:0007669"/>
    <property type="project" value="UniProtKB-EC"/>
</dbReference>
<dbReference type="EC" id="4.2.2.23" evidence="4"/>
<keyword evidence="5" id="KW-0964">Secreted</keyword>
<reference evidence="10" key="1">
    <citation type="submission" date="2020-06" db="EMBL/GenBank/DDBJ databases">
        <title>WGS assembly of Ceratodon purpureus strain R40.</title>
        <authorList>
            <person name="Carey S.B."/>
            <person name="Jenkins J."/>
            <person name="Shu S."/>
            <person name="Lovell J.T."/>
            <person name="Sreedasyam A."/>
            <person name="Maumus F."/>
            <person name="Tiley G.P."/>
            <person name="Fernandez-Pozo N."/>
            <person name="Barry K."/>
            <person name="Chen C."/>
            <person name="Wang M."/>
            <person name="Lipzen A."/>
            <person name="Daum C."/>
            <person name="Saski C.A."/>
            <person name="Payton A.C."/>
            <person name="Mcbreen J.C."/>
            <person name="Conrad R.E."/>
            <person name="Kollar L.M."/>
            <person name="Olsson S."/>
            <person name="Huttunen S."/>
            <person name="Landis J.B."/>
            <person name="Wickett N.J."/>
            <person name="Johnson M.G."/>
            <person name="Rensing S.A."/>
            <person name="Grimwood J."/>
            <person name="Schmutz J."/>
            <person name="Mcdaniel S.F."/>
        </authorList>
    </citation>
    <scope>NUCLEOTIDE SEQUENCE</scope>
    <source>
        <strain evidence="10">R40</strain>
    </source>
</reference>
<dbReference type="Pfam" id="PF06045">
    <property type="entry name" value="Rhamnogal_lyase"/>
    <property type="match status" value="1"/>
</dbReference>
<dbReference type="Proteomes" id="UP000822688">
    <property type="component" value="Chromosome 1"/>
</dbReference>